<dbReference type="GO" id="GO:0005634">
    <property type="term" value="C:nucleus"/>
    <property type="evidence" value="ECO:0007669"/>
    <property type="project" value="TreeGrafter"/>
</dbReference>
<evidence type="ECO:0000313" key="4">
    <source>
        <dbReference type="Proteomes" id="UP000829291"/>
    </source>
</evidence>
<proteinExistence type="predicted"/>
<accession>A0A6J0BK93</accession>
<dbReference type="KEGG" id="nlo:107220853"/>
<dbReference type="Proteomes" id="UP000829291">
    <property type="component" value="Chromosome 7"/>
</dbReference>
<keyword evidence="4" id="KW-1185">Reference proteome</keyword>
<feature type="coiled-coil region" evidence="1">
    <location>
        <begin position="111"/>
        <end position="138"/>
    </location>
</feature>
<gene>
    <name evidence="5" type="primary">LOC107220853</name>
</gene>
<evidence type="ECO:0000256" key="2">
    <source>
        <dbReference type="SAM" id="MobiDB-lite"/>
    </source>
</evidence>
<protein>
    <submittedName>
        <fullName evidence="5">Steroid receptor RNA activator 1</fullName>
    </submittedName>
</protein>
<evidence type="ECO:0000256" key="1">
    <source>
        <dbReference type="SAM" id="Coils"/>
    </source>
</evidence>
<dbReference type="PANTHER" id="PTHR18834">
    <property type="entry name" value="STEROID RECEPTOR RNA ACTIVATOR 1"/>
    <property type="match status" value="1"/>
</dbReference>
<feature type="compositionally biased region" description="Low complexity" evidence="2">
    <location>
        <begin position="36"/>
        <end position="46"/>
    </location>
</feature>
<dbReference type="InterPro" id="IPR009917">
    <property type="entry name" value="SRA1/Sec31"/>
</dbReference>
<evidence type="ECO:0000259" key="3">
    <source>
        <dbReference type="Pfam" id="PF07304"/>
    </source>
</evidence>
<feature type="compositionally biased region" description="Polar residues" evidence="2">
    <location>
        <begin position="13"/>
        <end position="23"/>
    </location>
</feature>
<dbReference type="OrthoDB" id="5982138at2759"/>
<keyword evidence="5" id="KW-0675">Receptor</keyword>
<feature type="region of interest" description="Disordered" evidence="2">
    <location>
        <begin position="210"/>
        <end position="235"/>
    </location>
</feature>
<dbReference type="Pfam" id="PF07304">
    <property type="entry name" value="SRA1"/>
    <property type="match status" value="1"/>
</dbReference>
<dbReference type="GO" id="GO:0006357">
    <property type="term" value="P:regulation of transcription by RNA polymerase II"/>
    <property type="evidence" value="ECO:0007669"/>
    <property type="project" value="InterPro"/>
</dbReference>
<dbReference type="PANTHER" id="PTHR18834:SF2">
    <property type="entry name" value="STEROID RECEPTOR RNA ACTIVATOR 1"/>
    <property type="match status" value="1"/>
</dbReference>
<dbReference type="GO" id="GO:0003713">
    <property type="term" value="F:transcription coactivator activity"/>
    <property type="evidence" value="ECO:0007669"/>
    <property type="project" value="InterPro"/>
</dbReference>
<reference evidence="5" key="1">
    <citation type="submission" date="2025-08" db="UniProtKB">
        <authorList>
            <consortium name="RefSeq"/>
        </authorList>
    </citation>
    <scope>IDENTIFICATION</scope>
    <source>
        <tissue evidence="5">Thorax and Abdomen</tissue>
    </source>
</reference>
<name>A0A6J0BK93_NEOLC</name>
<dbReference type="GeneID" id="107220853"/>
<feature type="compositionally biased region" description="Pro residues" evidence="2">
    <location>
        <begin position="73"/>
        <end position="85"/>
    </location>
</feature>
<dbReference type="Gene3D" id="1.20.940.10">
    <property type="entry name" value="Functional domain of the splicing factor Prp18"/>
    <property type="match status" value="1"/>
</dbReference>
<feature type="region of interest" description="Disordered" evidence="2">
    <location>
        <begin position="1"/>
        <end position="89"/>
    </location>
</feature>
<evidence type="ECO:0000313" key="5">
    <source>
        <dbReference type="RefSeq" id="XP_015515104.1"/>
    </source>
</evidence>
<sequence length="235" mass="25981">MDKKPTAGEPIPISTQKSLTSSHDPGWNDPPKWAYSQSPTTSSSPTKRILNKRVAFPLGSTPPTSSFDSNQPLNPPPANLPPPPLTGRRLSAGPPPTTVAFFTGIDKEQALTESLDNFEKVINENEELKGEGDEIRRRLNIMKTAWVEDKLGESIRHSILELSNALRKKDVDNADKIHVSLMMDHTALCSSWIPGIRHMILAEREKHLKRKPSADENSSPLLFPCEIAPDTQPAQ</sequence>
<feature type="domain" description="SRA1/Sec31" evidence="3">
    <location>
        <begin position="75"/>
        <end position="205"/>
    </location>
</feature>
<dbReference type="RefSeq" id="XP_015515104.1">
    <property type="nucleotide sequence ID" value="XM_015659618.2"/>
</dbReference>
<organism evidence="5">
    <name type="scientific">Neodiprion lecontei</name>
    <name type="common">Redheaded pine sawfly</name>
    <dbReference type="NCBI Taxonomy" id="441921"/>
    <lineage>
        <taxon>Eukaryota</taxon>
        <taxon>Metazoa</taxon>
        <taxon>Ecdysozoa</taxon>
        <taxon>Arthropoda</taxon>
        <taxon>Hexapoda</taxon>
        <taxon>Insecta</taxon>
        <taxon>Pterygota</taxon>
        <taxon>Neoptera</taxon>
        <taxon>Endopterygota</taxon>
        <taxon>Hymenoptera</taxon>
        <taxon>Tenthredinoidea</taxon>
        <taxon>Diprionidae</taxon>
        <taxon>Diprioninae</taxon>
        <taxon>Neodiprion</taxon>
    </lineage>
</organism>
<keyword evidence="1" id="KW-0175">Coiled coil</keyword>
<dbReference type="InterPro" id="IPR040243">
    <property type="entry name" value="Steroid_recept_RNA_1"/>
</dbReference>
<dbReference type="InParanoid" id="A0A6J0BK93"/>
<dbReference type="AlphaFoldDB" id="A0A6J0BK93"/>